<gene>
    <name evidence="2" type="ORF">OH818_16590</name>
</gene>
<dbReference type="RefSeq" id="WP_268879646.1">
    <property type="nucleotide sequence ID" value="NZ_CP114029.1"/>
</dbReference>
<dbReference type="GO" id="GO:0004180">
    <property type="term" value="F:carboxypeptidase activity"/>
    <property type="evidence" value="ECO:0007669"/>
    <property type="project" value="UniProtKB-KW"/>
</dbReference>
<keyword evidence="2" id="KW-0645">Protease</keyword>
<dbReference type="PROSITE" id="PS51257">
    <property type="entry name" value="PROKAR_LIPOPROTEIN"/>
    <property type="match status" value="1"/>
</dbReference>
<keyword evidence="3" id="KW-1185">Reference proteome</keyword>
<dbReference type="EMBL" id="CP114029">
    <property type="protein sequence ID" value="WAP67195.1"/>
    <property type="molecule type" value="Genomic_DNA"/>
</dbReference>
<evidence type="ECO:0000313" key="3">
    <source>
        <dbReference type="Proteomes" id="UP001164020"/>
    </source>
</evidence>
<feature type="domain" description="Peptidase M15A C-terminal" evidence="1">
    <location>
        <begin position="226"/>
        <end position="329"/>
    </location>
</feature>
<organism evidence="2 3">
    <name type="scientific">Jiella pelagia</name>
    <dbReference type="NCBI Taxonomy" id="2986949"/>
    <lineage>
        <taxon>Bacteria</taxon>
        <taxon>Pseudomonadati</taxon>
        <taxon>Pseudomonadota</taxon>
        <taxon>Alphaproteobacteria</taxon>
        <taxon>Hyphomicrobiales</taxon>
        <taxon>Aurantimonadaceae</taxon>
        <taxon>Jiella</taxon>
    </lineage>
</organism>
<evidence type="ECO:0000259" key="1">
    <source>
        <dbReference type="Pfam" id="PF08291"/>
    </source>
</evidence>
<name>A0ABY7BX36_9HYPH</name>
<protein>
    <submittedName>
        <fullName evidence="2">D-Ala-D-Ala carboxypeptidase family metallohydrolase</fullName>
    </submittedName>
</protein>
<dbReference type="SUPFAM" id="SSF55166">
    <property type="entry name" value="Hedgehog/DD-peptidase"/>
    <property type="match status" value="1"/>
</dbReference>
<dbReference type="InterPro" id="IPR013230">
    <property type="entry name" value="Peptidase_M15A_C"/>
</dbReference>
<keyword evidence="2" id="KW-0378">Hydrolase</keyword>
<sequence>MTARSQVATGGCFGSAIFAGALFAMLPLVSSCVSAVDDTSAFGFSTASSASPTGDESAAGDDVATAIADAADETSVVAAADPEKQATAQTTDEQVASAETAEAAALRERMTTSRPVAAYAGGTVAEGNAIQAERGERPAQRSLFASLFAEEKARTPIANSDKGKGRRIVLKRDQPTDAPGGLEDLPGVNPASLFEIGQKASASEADAIDDVISSSYRVASLGGFARLSPNGLRVARDNVETSCFPADLVAQIRAIERRFGSKAVITSGYRSPKHNRRVNGAQRSQHMGCKAADLYVPGADHLAVAAFARALPGRGGVGTYCHTDAIHIDIGPKRDWNWRCRRRR</sequence>
<evidence type="ECO:0000313" key="2">
    <source>
        <dbReference type="EMBL" id="WAP67195.1"/>
    </source>
</evidence>
<dbReference type="Proteomes" id="UP001164020">
    <property type="component" value="Chromosome"/>
</dbReference>
<keyword evidence="2" id="KW-0121">Carboxypeptidase</keyword>
<dbReference type="Gene3D" id="3.30.1380.10">
    <property type="match status" value="1"/>
</dbReference>
<accession>A0ABY7BX36</accession>
<reference evidence="2" key="1">
    <citation type="submission" date="2022-12" db="EMBL/GenBank/DDBJ databases">
        <title>Jiella pelagia sp. nov., isolated from phosphonate enriched culture of Northwest Pacific surface seawater.</title>
        <authorList>
            <person name="Shin D.Y."/>
            <person name="Hwang C.Y."/>
        </authorList>
    </citation>
    <scope>NUCLEOTIDE SEQUENCE</scope>
    <source>
        <strain evidence="2">HL-NP1</strain>
    </source>
</reference>
<proteinExistence type="predicted"/>
<dbReference type="InterPro" id="IPR009045">
    <property type="entry name" value="Zn_M74/Hedgehog-like"/>
</dbReference>
<dbReference type="Pfam" id="PF08291">
    <property type="entry name" value="Peptidase_M15_3"/>
    <property type="match status" value="1"/>
</dbReference>